<feature type="transmembrane region" description="Helical" evidence="1">
    <location>
        <begin position="89"/>
        <end position="112"/>
    </location>
</feature>
<keyword evidence="1" id="KW-0812">Transmembrane</keyword>
<protein>
    <recommendedName>
        <fullName evidence="4">Integral membrane protein</fullName>
    </recommendedName>
</protein>
<evidence type="ECO:0008006" key="4">
    <source>
        <dbReference type="Google" id="ProtNLM"/>
    </source>
</evidence>
<dbReference type="EMBL" id="BAABIS010000001">
    <property type="protein sequence ID" value="GAA4879014.1"/>
    <property type="molecule type" value="Genomic_DNA"/>
</dbReference>
<keyword evidence="3" id="KW-1185">Reference proteome</keyword>
<dbReference type="Proteomes" id="UP001501752">
    <property type="component" value="Unassembled WGS sequence"/>
</dbReference>
<name>A0ABP9EJ05_9ACTN</name>
<organism evidence="2 3">
    <name type="scientific">Kitasatospora terrestris</name>
    <dbReference type="NCBI Taxonomy" id="258051"/>
    <lineage>
        <taxon>Bacteria</taxon>
        <taxon>Bacillati</taxon>
        <taxon>Actinomycetota</taxon>
        <taxon>Actinomycetes</taxon>
        <taxon>Kitasatosporales</taxon>
        <taxon>Streptomycetaceae</taxon>
        <taxon>Kitasatospora</taxon>
    </lineage>
</organism>
<reference evidence="3" key="1">
    <citation type="journal article" date="2019" name="Int. J. Syst. Evol. Microbiol.">
        <title>The Global Catalogue of Microorganisms (GCM) 10K type strain sequencing project: providing services to taxonomists for standard genome sequencing and annotation.</title>
        <authorList>
            <consortium name="The Broad Institute Genomics Platform"/>
            <consortium name="The Broad Institute Genome Sequencing Center for Infectious Disease"/>
            <person name="Wu L."/>
            <person name="Ma J."/>
        </authorList>
    </citation>
    <scope>NUCLEOTIDE SEQUENCE [LARGE SCALE GENOMIC DNA]</scope>
    <source>
        <strain evidence="3">JCM 13006</strain>
    </source>
</reference>
<feature type="transmembrane region" description="Helical" evidence="1">
    <location>
        <begin position="54"/>
        <end position="77"/>
    </location>
</feature>
<gene>
    <name evidence="2" type="ORF">GCM10023235_68990</name>
</gene>
<keyword evidence="1" id="KW-0472">Membrane</keyword>
<comment type="caution">
    <text evidence="2">The sequence shown here is derived from an EMBL/GenBank/DDBJ whole genome shotgun (WGS) entry which is preliminary data.</text>
</comment>
<dbReference type="RefSeq" id="WP_345700830.1">
    <property type="nucleotide sequence ID" value="NZ_BAABIS010000001.1"/>
</dbReference>
<accession>A0ABP9EJ05</accession>
<evidence type="ECO:0000256" key="1">
    <source>
        <dbReference type="SAM" id="Phobius"/>
    </source>
</evidence>
<proteinExistence type="predicted"/>
<sequence length="157" mass="15681">MKPDEARAALDDLQYRHRQTRAASARYGFSGANVLVAAVALFISFASFDLPNPWGGAVLFPAVGLLAVQLTVCLRRAPVRLPLGGRQAVLAAAAGVALVAVFRLLAGAAGAAGVPAPHAVAAAAVCLAGLVAAGRVRAAATVPGRAPAEPDPGTDGQ</sequence>
<keyword evidence="1" id="KW-1133">Transmembrane helix</keyword>
<feature type="transmembrane region" description="Helical" evidence="1">
    <location>
        <begin position="118"/>
        <end position="136"/>
    </location>
</feature>
<evidence type="ECO:0000313" key="2">
    <source>
        <dbReference type="EMBL" id="GAA4879014.1"/>
    </source>
</evidence>
<evidence type="ECO:0000313" key="3">
    <source>
        <dbReference type="Proteomes" id="UP001501752"/>
    </source>
</evidence>
<feature type="transmembrane region" description="Helical" evidence="1">
    <location>
        <begin position="27"/>
        <end position="48"/>
    </location>
</feature>